<accession>A0A2J7ZJ75</accession>
<comment type="caution">
    <text evidence="1">The sequence shown here is derived from an EMBL/GenBank/DDBJ whole genome shotgun (WGS) entry which is preliminary data.</text>
</comment>
<reference evidence="1 2" key="1">
    <citation type="journal article" date="2017" name="Mol. Biol. Evol.">
        <title>The 4-celled Tetrabaena socialis nuclear genome reveals the essential components for genetic control of cell number at the origin of multicellularity in the volvocine lineage.</title>
        <authorList>
            <person name="Featherston J."/>
            <person name="Arakaki Y."/>
            <person name="Hanschen E.R."/>
            <person name="Ferris P.J."/>
            <person name="Michod R.E."/>
            <person name="Olson B.J.S.C."/>
            <person name="Nozaki H."/>
            <person name="Durand P.M."/>
        </authorList>
    </citation>
    <scope>NUCLEOTIDE SEQUENCE [LARGE SCALE GENOMIC DNA]</scope>
    <source>
        <strain evidence="1 2">NIES-571</strain>
    </source>
</reference>
<proteinExistence type="predicted"/>
<dbReference type="OrthoDB" id="496981at2759"/>
<name>A0A2J7ZJ75_9CHLO</name>
<protein>
    <submittedName>
        <fullName evidence="1">Uncharacterized protein</fullName>
    </submittedName>
</protein>
<dbReference type="EMBL" id="PGGS01001499">
    <property type="protein sequence ID" value="PNH00322.1"/>
    <property type="molecule type" value="Genomic_DNA"/>
</dbReference>
<dbReference type="SUPFAM" id="SSF53254">
    <property type="entry name" value="Phosphoglycerate mutase-like"/>
    <property type="match status" value="1"/>
</dbReference>
<dbReference type="Proteomes" id="UP000236333">
    <property type="component" value="Unassembled WGS sequence"/>
</dbReference>
<organism evidence="1 2">
    <name type="scientific">Tetrabaena socialis</name>
    <dbReference type="NCBI Taxonomy" id="47790"/>
    <lineage>
        <taxon>Eukaryota</taxon>
        <taxon>Viridiplantae</taxon>
        <taxon>Chlorophyta</taxon>
        <taxon>core chlorophytes</taxon>
        <taxon>Chlorophyceae</taxon>
        <taxon>CS clade</taxon>
        <taxon>Chlamydomonadales</taxon>
        <taxon>Tetrabaenaceae</taxon>
        <taxon>Tetrabaena</taxon>
    </lineage>
</organism>
<dbReference type="AlphaFoldDB" id="A0A2J7ZJ75"/>
<sequence>MNEYLTVHKHDAEGFKDPLMYDTVLTARGREGAQAAMKAAERLNPKPELLLPRTEGSMAEESKLGLLLVVSPLTRALETAQLAFLPHYEGPVLVEPLVRERVWHASDIGSSREQLGATFPDGRYDFDSLPDVWWHCVDPADPRAVGLEPQ</sequence>
<dbReference type="Gene3D" id="3.40.50.1240">
    <property type="entry name" value="Phosphoglycerate mutase-like"/>
    <property type="match status" value="1"/>
</dbReference>
<keyword evidence="2" id="KW-1185">Reference proteome</keyword>
<evidence type="ECO:0000313" key="2">
    <source>
        <dbReference type="Proteomes" id="UP000236333"/>
    </source>
</evidence>
<evidence type="ECO:0000313" key="1">
    <source>
        <dbReference type="EMBL" id="PNH00322.1"/>
    </source>
</evidence>
<gene>
    <name evidence="1" type="ORF">TSOC_013865</name>
</gene>
<feature type="non-terminal residue" evidence="1">
    <location>
        <position position="150"/>
    </location>
</feature>
<dbReference type="InterPro" id="IPR029033">
    <property type="entry name" value="His_PPase_superfam"/>
</dbReference>